<dbReference type="GO" id="GO:1990904">
    <property type="term" value="C:ribonucleoprotein complex"/>
    <property type="evidence" value="ECO:0007669"/>
    <property type="project" value="UniProtKB-KW"/>
</dbReference>
<keyword evidence="2" id="KW-0689">Ribosomal protein</keyword>
<keyword evidence="6" id="KW-1185">Reference proteome</keyword>
<comment type="similarity">
    <text evidence="1">Belongs to the bacterial ribosomal protein bL9 family.</text>
</comment>
<dbReference type="AlphaFoldDB" id="A0A1E4RXS2"/>
<name>A0A1E4RXS2_CYBJN</name>
<protein>
    <recommendedName>
        <fullName evidence="4">Ribosomal protein L9 domain-containing protein</fullName>
    </recommendedName>
</protein>
<evidence type="ECO:0000259" key="4">
    <source>
        <dbReference type="Pfam" id="PF01281"/>
    </source>
</evidence>
<dbReference type="InterPro" id="IPR020070">
    <property type="entry name" value="Ribosomal_bL9_N"/>
</dbReference>
<reference evidence="5 6" key="1">
    <citation type="journal article" date="2016" name="Proc. Natl. Acad. Sci. U.S.A.">
        <title>Comparative genomics of biotechnologically important yeasts.</title>
        <authorList>
            <person name="Riley R."/>
            <person name="Haridas S."/>
            <person name="Wolfe K.H."/>
            <person name="Lopes M.R."/>
            <person name="Hittinger C.T."/>
            <person name="Goeker M."/>
            <person name="Salamov A.A."/>
            <person name="Wisecaver J.H."/>
            <person name="Long T.M."/>
            <person name="Calvey C.H."/>
            <person name="Aerts A.L."/>
            <person name="Barry K.W."/>
            <person name="Choi C."/>
            <person name="Clum A."/>
            <person name="Coughlan A.Y."/>
            <person name="Deshpande S."/>
            <person name="Douglass A.P."/>
            <person name="Hanson S.J."/>
            <person name="Klenk H.-P."/>
            <person name="LaButti K.M."/>
            <person name="Lapidus A."/>
            <person name="Lindquist E.A."/>
            <person name="Lipzen A.M."/>
            <person name="Meier-Kolthoff J.P."/>
            <person name="Ohm R.A."/>
            <person name="Otillar R.P."/>
            <person name="Pangilinan J.L."/>
            <person name="Peng Y."/>
            <person name="Rokas A."/>
            <person name="Rosa C.A."/>
            <person name="Scheuner C."/>
            <person name="Sibirny A.A."/>
            <person name="Slot J.C."/>
            <person name="Stielow J.B."/>
            <person name="Sun H."/>
            <person name="Kurtzman C.P."/>
            <person name="Blackwell M."/>
            <person name="Grigoriev I.V."/>
            <person name="Jeffries T.W."/>
        </authorList>
    </citation>
    <scope>NUCLEOTIDE SEQUENCE [LARGE SCALE GENOMIC DNA]</scope>
    <source>
        <strain evidence="6">ATCC 18201 / CBS 1600 / BCRC 20928 / JCM 3617 / NBRC 0987 / NRRL Y-1542</strain>
    </source>
</reference>
<accession>A0A1E4RXS2</accession>
<evidence type="ECO:0000313" key="5">
    <source>
        <dbReference type="EMBL" id="ODV72082.1"/>
    </source>
</evidence>
<evidence type="ECO:0000256" key="1">
    <source>
        <dbReference type="ARBA" id="ARBA00010605"/>
    </source>
</evidence>
<dbReference type="PANTHER" id="PTHR21368">
    <property type="entry name" value="50S RIBOSOMAL PROTEIN L9"/>
    <property type="match status" value="1"/>
</dbReference>
<dbReference type="SUPFAM" id="SSF55658">
    <property type="entry name" value="L9 N-domain-like"/>
    <property type="match status" value="1"/>
</dbReference>
<dbReference type="InterPro" id="IPR036935">
    <property type="entry name" value="Ribosomal_bL9_N_sf"/>
</dbReference>
<organism evidence="5 6">
    <name type="scientific">Cyberlindnera jadinii (strain ATCC 18201 / CBS 1600 / BCRC 20928 / JCM 3617 / NBRC 0987 / NRRL Y-1542)</name>
    <name type="common">Torula yeast</name>
    <name type="synonym">Candida utilis</name>
    <dbReference type="NCBI Taxonomy" id="983966"/>
    <lineage>
        <taxon>Eukaryota</taxon>
        <taxon>Fungi</taxon>
        <taxon>Dikarya</taxon>
        <taxon>Ascomycota</taxon>
        <taxon>Saccharomycotina</taxon>
        <taxon>Saccharomycetes</taxon>
        <taxon>Phaffomycetales</taxon>
        <taxon>Phaffomycetaceae</taxon>
        <taxon>Cyberlindnera</taxon>
    </lineage>
</organism>
<feature type="domain" description="Ribosomal protein L9" evidence="4">
    <location>
        <begin position="29"/>
        <end position="69"/>
    </location>
</feature>
<dbReference type="GO" id="GO:0003735">
    <property type="term" value="F:structural constituent of ribosome"/>
    <property type="evidence" value="ECO:0007669"/>
    <property type="project" value="InterPro"/>
</dbReference>
<dbReference type="EMBL" id="KV453936">
    <property type="protein sequence ID" value="ODV72082.1"/>
    <property type="molecule type" value="Genomic_DNA"/>
</dbReference>
<dbReference type="InterPro" id="IPR009027">
    <property type="entry name" value="Ribosomal_bL9/RNase_H1_N"/>
</dbReference>
<dbReference type="GeneID" id="30989897"/>
<dbReference type="OMA" id="GNKACYI"/>
<proteinExistence type="inferred from homology"/>
<dbReference type="Pfam" id="PF01281">
    <property type="entry name" value="Ribosomal_L9_N"/>
    <property type="match status" value="1"/>
</dbReference>
<dbReference type="OrthoDB" id="5555409at2759"/>
<dbReference type="Proteomes" id="UP000094389">
    <property type="component" value="Unassembled WGS sequence"/>
</dbReference>
<dbReference type="Gene3D" id="3.40.5.10">
    <property type="entry name" value="Ribosomal protein L9, N-terminal domain"/>
    <property type="match status" value="1"/>
</dbReference>
<dbReference type="GO" id="GO:0005840">
    <property type="term" value="C:ribosome"/>
    <property type="evidence" value="ECO:0007669"/>
    <property type="project" value="UniProtKB-KW"/>
</dbReference>
<keyword evidence="3" id="KW-0687">Ribonucleoprotein</keyword>
<dbReference type="STRING" id="983966.A0A1E4RXS2"/>
<evidence type="ECO:0000313" key="6">
    <source>
        <dbReference type="Proteomes" id="UP000094389"/>
    </source>
</evidence>
<dbReference type="InterPro" id="IPR000244">
    <property type="entry name" value="Ribosomal_bL9"/>
</dbReference>
<dbReference type="RefSeq" id="XP_020069121.1">
    <property type="nucleotide sequence ID" value="XM_020215501.1"/>
</dbReference>
<gene>
    <name evidence="5" type="ORF">CYBJADRAFT_168779</name>
</gene>
<evidence type="ECO:0000256" key="2">
    <source>
        <dbReference type="ARBA" id="ARBA00022980"/>
    </source>
</evidence>
<dbReference type="GO" id="GO:0006412">
    <property type="term" value="P:translation"/>
    <property type="evidence" value="ECO:0007669"/>
    <property type="project" value="InterPro"/>
</dbReference>
<evidence type="ECO:0000256" key="3">
    <source>
        <dbReference type="ARBA" id="ARBA00023274"/>
    </source>
</evidence>
<sequence>MSFFLCREPVLRRIPLVRYSARTKRENRVKVQLLKDFAQYGAKGEVIDVLPGLMRNKLHPNNGACYIIPELNMGPKIPVVKREVRLQQQRAQQTHVEQQAAHKERQNAVVDMLKKNKEVKPAVEPVAIDGLLFDLPEDAVVTGDVVASNGYSMITLELGLDTLRFSIVDGPVSKTDIVKRIQDSVGFAVPEKDVQVSFKGEDVESLSRAGEYQLVIKQGGSESVVTKKVLVKKD</sequence>